<dbReference type="InterPro" id="IPR057670">
    <property type="entry name" value="SH3_retrovirus"/>
</dbReference>
<dbReference type="InterPro" id="IPR012337">
    <property type="entry name" value="RNaseH-like_sf"/>
</dbReference>
<name>A0A803Q7H8_CANSA</name>
<dbReference type="SUPFAM" id="SSF53098">
    <property type="entry name" value="Ribonuclease H-like"/>
    <property type="match status" value="1"/>
</dbReference>
<dbReference type="EMBL" id="UZAU01000697">
    <property type="status" value="NOT_ANNOTATED_CDS"/>
    <property type="molecule type" value="Genomic_DNA"/>
</dbReference>
<dbReference type="InterPro" id="IPR039537">
    <property type="entry name" value="Retrotran_Ty1/copia-like"/>
</dbReference>
<feature type="domain" description="Retroviral polymerase SH3-like" evidence="1">
    <location>
        <begin position="130"/>
        <end position="185"/>
    </location>
</feature>
<organism evidence="2 3">
    <name type="scientific">Cannabis sativa</name>
    <name type="common">Hemp</name>
    <name type="synonym">Marijuana</name>
    <dbReference type="NCBI Taxonomy" id="3483"/>
    <lineage>
        <taxon>Eukaryota</taxon>
        <taxon>Viridiplantae</taxon>
        <taxon>Streptophyta</taxon>
        <taxon>Embryophyta</taxon>
        <taxon>Tracheophyta</taxon>
        <taxon>Spermatophyta</taxon>
        <taxon>Magnoliopsida</taxon>
        <taxon>eudicotyledons</taxon>
        <taxon>Gunneridae</taxon>
        <taxon>Pentapetalae</taxon>
        <taxon>rosids</taxon>
        <taxon>fabids</taxon>
        <taxon>Rosales</taxon>
        <taxon>Cannabaceae</taxon>
        <taxon>Cannabis</taxon>
    </lineage>
</organism>
<proteinExistence type="predicted"/>
<protein>
    <recommendedName>
        <fullName evidence="1">Retroviral polymerase SH3-like domain-containing protein</fullName>
    </recommendedName>
</protein>
<reference evidence="2" key="1">
    <citation type="submission" date="2018-11" db="EMBL/GenBank/DDBJ databases">
        <authorList>
            <person name="Grassa J C."/>
        </authorList>
    </citation>
    <scope>NUCLEOTIDE SEQUENCE [LARGE SCALE GENOMIC DNA]</scope>
</reference>
<evidence type="ECO:0000313" key="3">
    <source>
        <dbReference type="Proteomes" id="UP000596661"/>
    </source>
</evidence>
<dbReference type="EnsemblPlants" id="evm.model.08.1065">
    <property type="protein sequence ID" value="cds.evm.model.08.1065"/>
    <property type="gene ID" value="evm.TU.08.1065"/>
</dbReference>
<sequence length="331" mass="37718">MTQKQDYGGKETVVVPKIAKNLISVSKLTTDNNVLIEFYSDFCLVKDKFKSDALAAFIQFKALVENQFDKKIKCLRSDSGGEYKPFTDLVQTQVYLINRLPTPILQHKSPFETLYDKKPDYAFLKTFGTACFPCLRPYQSHKFQFHSVKCVNLGYSDSHKGYKCLSPTGRIYISRDVVFNELEFLFQGRTSSDASCRPHTPGRAPYSRRSSTESEYRALVHVAAEISWIESLLTELQFPFSSPSVTWCDNLSASALAANPVFHARTKHIEIDAHYVRDKVLQRQLEVRYIPSHDQIADCLTKGLSPSRFTFLVNKLGVRHPPLRLIGDVKE</sequence>
<dbReference type="OMA" id="QSAYLCY"/>
<evidence type="ECO:0000313" key="2">
    <source>
        <dbReference type="EnsemblPlants" id="cds.evm.model.08.1065"/>
    </source>
</evidence>
<dbReference type="Pfam" id="PF25597">
    <property type="entry name" value="SH3_retrovirus"/>
    <property type="match status" value="1"/>
</dbReference>
<evidence type="ECO:0000259" key="1">
    <source>
        <dbReference type="Pfam" id="PF25597"/>
    </source>
</evidence>
<dbReference type="PANTHER" id="PTHR42648:SF26">
    <property type="entry name" value="INTEGRASE CATALYTIC DOMAIN-CONTAINING PROTEIN"/>
    <property type="match status" value="1"/>
</dbReference>
<dbReference type="Proteomes" id="UP000596661">
    <property type="component" value="Chromosome 8"/>
</dbReference>
<keyword evidence="3" id="KW-1185">Reference proteome</keyword>
<dbReference type="PANTHER" id="PTHR42648">
    <property type="entry name" value="TRANSPOSASE, PUTATIVE-RELATED"/>
    <property type="match status" value="1"/>
</dbReference>
<accession>A0A803Q7H8</accession>
<dbReference type="Gramene" id="evm.model.08.1065">
    <property type="protein sequence ID" value="cds.evm.model.08.1065"/>
    <property type="gene ID" value="evm.TU.08.1065"/>
</dbReference>
<reference evidence="2" key="2">
    <citation type="submission" date="2021-03" db="UniProtKB">
        <authorList>
            <consortium name="EnsemblPlants"/>
        </authorList>
    </citation>
    <scope>IDENTIFICATION</scope>
</reference>
<dbReference type="AlphaFoldDB" id="A0A803Q7H8"/>
<dbReference type="CDD" id="cd09272">
    <property type="entry name" value="RNase_HI_RT_Ty1"/>
    <property type="match status" value="1"/>
</dbReference>